<dbReference type="Proteomes" id="UP000663400">
    <property type="component" value="Chromosome"/>
</dbReference>
<keyword evidence="3" id="KW-1185">Reference proteome</keyword>
<proteinExistence type="predicted"/>
<organism evidence="2 3">
    <name type="scientific">Lysobacter arenosi</name>
    <dbReference type="NCBI Taxonomy" id="2795387"/>
    <lineage>
        <taxon>Bacteria</taxon>
        <taxon>Pseudomonadati</taxon>
        <taxon>Pseudomonadota</taxon>
        <taxon>Gammaproteobacteria</taxon>
        <taxon>Lysobacterales</taxon>
        <taxon>Lysobacteraceae</taxon>
        <taxon>Lysobacter</taxon>
    </lineage>
</organism>
<evidence type="ECO:0000313" key="3">
    <source>
        <dbReference type="Proteomes" id="UP000663400"/>
    </source>
</evidence>
<sequence length="66" mass="7105">MVTPSRQYLVLTIACLTSLVIADLNVEVKALIQEPTKAWIAGDRPANSGKQQSARLELPGSELEVA</sequence>
<gene>
    <name evidence="2" type="ORF">HIV01_001090</name>
</gene>
<feature type="region of interest" description="Disordered" evidence="1">
    <location>
        <begin position="42"/>
        <end position="66"/>
    </location>
</feature>
<dbReference type="EMBL" id="CP071517">
    <property type="protein sequence ID" value="QSX75197.1"/>
    <property type="molecule type" value="Genomic_DNA"/>
</dbReference>
<evidence type="ECO:0000256" key="1">
    <source>
        <dbReference type="SAM" id="MobiDB-lite"/>
    </source>
</evidence>
<dbReference type="RefSeq" id="WP_200604446.1">
    <property type="nucleotide sequence ID" value="NZ_CP071517.1"/>
</dbReference>
<accession>A0ABX7RCR2</accession>
<reference evidence="2 3" key="1">
    <citation type="submission" date="2021-02" db="EMBL/GenBank/DDBJ databases">
        <title>Lysobacter arenosi sp. nov., isolated from soil of gangwondo yeongwol, south Korea.</title>
        <authorList>
            <person name="Kim K.R."/>
            <person name="Kim K.H."/>
            <person name="Jeon C.O."/>
        </authorList>
    </citation>
    <scope>NUCLEOTIDE SEQUENCE [LARGE SCALE GENOMIC DNA]</scope>
    <source>
        <strain evidence="2 3">R7</strain>
    </source>
</reference>
<name>A0ABX7RCR2_9GAMM</name>
<protein>
    <submittedName>
        <fullName evidence="2">Uncharacterized protein</fullName>
    </submittedName>
</protein>
<evidence type="ECO:0000313" key="2">
    <source>
        <dbReference type="EMBL" id="QSX75197.1"/>
    </source>
</evidence>